<feature type="compositionally biased region" description="Low complexity" evidence="1">
    <location>
        <begin position="7"/>
        <end position="22"/>
    </location>
</feature>
<feature type="region of interest" description="Disordered" evidence="1">
    <location>
        <begin position="1"/>
        <end position="63"/>
    </location>
</feature>
<evidence type="ECO:0000313" key="2">
    <source>
        <dbReference type="EMBL" id="OUE07939.1"/>
    </source>
</evidence>
<accession>A0A251XRM9</accession>
<evidence type="ECO:0000313" key="3">
    <source>
        <dbReference type="Proteomes" id="UP000195106"/>
    </source>
</evidence>
<name>A0A251XRM9_9MICO</name>
<dbReference type="Proteomes" id="UP000195106">
    <property type="component" value="Unassembled WGS sequence"/>
</dbReference>
<dbReference type="AlphaFoldDB" id="A0A251XRM9"/>
<gene>
    <name evidence="2" type="ORF">CMsap09_03240</name>
</gene>
<sequence length="99" mass="9989">MGAFQDRAQASGSRASERAGSGVQAAGRDGVPGSADGIPSTRAGRTRSWSAARSSSARPSRIGCGVAPHFQTAAQATTVSTVFGSARVTIESRVTPRAV</sequence>
<protein>
    <submittedName>
        <fullName evidence="2">Uncharacterized protein</fullName>
    </submittedName>
</protein>
<proteinExistence type="predicted"/>
<reference evidence="2 3" key="1">
    <citation type="submission" date="2016-08" db="EMBL/GenBank/DDBJ databases">
        <title>Genome sequence of Clavibacter michiganensis spp. strain CASJ009.</title>
        <authorList>
            <person name="Thapa S.P."/>
            <person name="Coaker G."/>
        </authorList>
    </citation>
    <scope>NUCLEOTIDE SEQUENCE [LARGE SCALE GENOMIC DNA]</scope>
    <source>
        <strain evidence="2">CASJ009</strain>
    </source>
</reference>
<comment type="caution">
    <text evidence="2">The sequence shown here is derived from an EMBL/GenBank/DDBJ whole genome shotgun (WGS) entry which is preliminary data.</text>
</comment>
<feature type="compositionally biased region" description="Low complexity" evidence="1">
    <location>
        <begin position="40"/>
        <end position="61"/>
    </location>
</feature>
<evidence type="ECO:0000256" key="1">
    <source>
        <dbReference type="SAM" id="MobiDB-lite"/>
    </source>
</evidence>
<dbReference type="EMBL" id="MDHJ01000001">
    <property type="protein sequence ID" value="OUE07939.1"/>
    <property type="molecule type" value="Genomic_DNA"/>
</dbReference>
<organism evidence="2 3">
    <name type="scientific">Clavibacter michiganensis</name>
    <dbReference type="NCBI Taxonomy" id="28447"/>
    <lineage>
        <taxon>Bacteria</taxon>
        <taxon>Bacillati</taxon>
        <taxon>Actinomycetota</taxon>
        <taxon>Actinomycetes</taxon>
        <taxon>Micrococcales</taxon>
        <taxon>Microbacteriaceae</taxon>
        <taxon>Clavibacter</taxon>
    </lineage>
</organism>